<accession>A0A3P6FY99</accession>
<evidence type="ECO:0000313" key="1">
    <source>
        <dbReference type="EMBL" id="VDD57510.1"/>
    </source>
</evidence>
<proteinExistence type="predicted"/>
<organism evidence="1">
    <name type="scientific">Brassica oleracea</name>
    <name type="common">Wild cabbage</name>
    <dbReference type="NCBI Taxonomy" id="3712"/>
    <lineage>
        <taxon>Eukaryota</taxon>
        <taxon>Viridiplantae</taxon>
        <taxon>Streptophyta</taxon>
        <taxon>Embryophyta</taxon>
        <taxon>Tracheophyta</taxon>
        <taxon>Spermatophyta</taxon>
        <taxon>Magnoliopsida</taxon>
        <taxon>eudicotyledons</taxon>
        <taxon>Gunneridae</taxon>
        <taxon>Pentapetalae</taxon>
        <taxon>rosids</taxon>
        <taxon>malvids</taxon>
        <taxon>Brassicales</taxon>
        <taxon>Brassicaceae</taxon>
        <taxon>Brassiceae</taxon>
        <taxon>Brassica</taxon>
    </lineage>
</organism>
<dbReference type="EMBL" id="LR031879">
    <property type="protein sequence ID" value="VDD57510.1"/>
    <property type="molecule type" value="Genomic_DNA"/>
</dbReference>
<protein>
    <recommendedName>
        <fullName evidence="2">Reverse transcriptase zinc-binding domain-containing protein</fullName>
    </recommendedName>
</protein>
<evidence type="ECO:0008006" key="2">
    <source>
        <dbReference type="Google" id="ProtNLM"/>
    </source>
</evidence>
<name>A0A3P6FY99_BRAOL</name>
<reference evidence="1" key="1">
    <citation type="submission" date="2018-11" db="EMBL/GenBank/DDBJ databases">
        <authorList>
            <consortium name="Genoscope - CEA"/>
            <person name="William W."/>
        </authorList>
    </citation>
    <scope>NUCLEOTIDE SEQUENCE</scope>
</reference>
<gene>
    <name evidence="1" type="ORF">BOLC8T50739H</name>
</gene>
<dbReference type="AlphaFoldDB" id="A0A3P6FY99"/>
<sequence>MHLGRAIGDGESTKVWSDAWICPKLDIRPHGPPLQQDQDLMVVDLLLRETKEWNKALVDKLLLEVASHILSLRPNIKGTKYFYIWTQQESSLQLSISMKNLPPTGTSSN</sequence>